<dbReference type="RefSeq" id="WP_116877915.1">
    <property type="nucleotide sequence ID" value="NZ_CP031733.1"/>
</dbReference>
<keyword evidence="6" id="KW-0175">Coiled coil</keyword>
<keyword evidence="4" id="KW-0347">Helicase</keyword>
<dbReference type="EMBL" id="QVQZ01000007">
    <property type="protein sequence ID" value="RFU53460.1"/>
    <property type="molecule type" value="Genomic_DNA"/>
</dbReference>
<proteinExistence type="inferred from homology"/>
<keyword evidence="3" id="KW-0378">Hydrolase</keyword>
<dbReference type="KEGG" id="schj:DDV21_003275"/>
<dbReference type="OrthoDB" id="9757917at2"/>
<protein>
    <submittedName>
        <fullName evidence="11">ATP-binding protein</fullName>
    </submittedName>
</protein>
<accession>A0A372KMD3</accession>
<organism evidence="11 13">
    <name type="scientific">Streptococcus chenjunshii</name>
    <dbReference type="NCBI Taxonomy" id="2173853"/>
    <lineage>
        <taxon>Bacteria</taxon>
        <taxon>Bacillati</taxon>
        <taxon>Bacillota</taxon>
        <taxon>Bacilli</taxon>
        <taxon>Lactobacillales</taxon>
        <taxon>Streptococcaceae</taxon>
        <taxon>Streptococcus</taxon>
    </lineage>
</organism>
<dbReference type="Gene3D" id="3.40.50.300">
    <property type="entry name" value="P-loop containing nucleotide triphosphate hydrolases"/>
    <property type="match status" value="3"/>
</dbReference>
<accession>A0A346NAX2</accession>
<dbReference type="Proteomes" id="UP000262901">
    <property type="component" value="Unassembled WGS sequence"/>
</dbReference>
<dbReference type="InterPro" id="IPR041677">
    <property type="entry name" value="DNA2/NAM7_AAA_11"/>
</dbReference>
<comment type="similarity">
    <text evidence="1">Belongs to the DNA2/NAM7 helicase family.</text>
</comment>
<dbReference type="GO" id="GO:0016787">
    <property type="term" value="F:hydrolase activity"/>
    <property type="evidence" value="ECO:0007669"/>
    <property type="project" value="UniProtKB-KW"/>
</dbReference>
<evidence type="ECO:0000313" key="14">
    <source>
        <dbReference type="Proteomes" id="UP000264056"/>
    </source>
</evidence>
<evidence type="ECO:0000313" key="12">
    <source>
        <dbReference type="Proteomes" id="UP000246115"/>
    </source>
</evidence>
<evidence type="ECO:0000256" key="2">
    <source>
        <dbReference type="ARBA" id="ARBA00022741"/>
    </source>
</evidence>
<reference evidence="9" key="4">
    <citation type="journal article" date="2019" name="Int. J. Syst. Evol. Microbiol.">
        <title>Streptococcus chenjunshii sp. nov. isolated from feces of Tibetan antelopes.</title>
        <authorList>
            <person name="Tian Z."/>
            <person name="Lu S."/>
            <person name="Jin D."/>
            <person name="Yang J."/>
            <person name="Pu J."/>
            <person name="Lai X.H."/>
            <person name="Bai X.N."/>
            <person name="Wu X.M."/>
            <person name="Li J."/>
            <person name="Wang S."/>
            <person name="Xu J."/>
        </authorList>
    </citation>
    <scope>NUCLEOTIDE SEQUENCE</scope>
    <source>
        <strain evidence="9">Z15</strain>
    </source>
</reference>
<evidence type="ECO:0000256" key="6">
    <source>
        <dbReference type="SAM" id="Coils"/>
    </source>
</evidence>
<dbReference type="EMBL" id="CP031733">
    <property type="protein sequence ID" value="AXQ78167.1"/>
    <property type="molecule type" value="Genomic_DNA"/>
</dbReference>
<evidence type="ECO:0000256" key="1">
    <source>
        <dbReference type="ARBA" id="ARBA00007913"/>
    </source>
</evidence>
<gene>
    <name evidence="9" type="ORF">DDV21_003275</name>
    <name evidence="10" type="ORF">DDV22_07315</name>
    <name evidence="11" type="ORF">DDV23_04495</name>
</gene>
<dbReference type="InterPro" id="IPR027417">
    <property type="entry name" value="P-loop_NTPase"/>
</dbReference>
<feature type="domain" description="DNA2/NAM7 helicase helicase" evidence="7">
    <location>
        <begin position="570"/>
        <end position="769"/>
    </location>
</feature>
<dbReference type="Proteomes" id="UP000264056">
    <property type="component" value="Unassembled WGS sequence"/>
</dbReference>
<dbReference type="EMBL" id="QVQY01000019">
    <property type="protein sequence ID" value="RFU50688.1"/>
    <property type="molecule type" value="Genomic_DNA"/>
</dbReference>
<evidence type="ECO:0000256" key="4">
    <source>
        <dbReference type="ARBA" id="ARBA00022806"/>
    </source>
</evidence>
<evidence type="ECO:0000313" key="10">
    <source>
        <dbReference type="EMBL" id="RFU50688.1"/>
    </source>
</evidence>
<keyword evidence="5 11" id="KW-0067">ATP-binding</keyword>
<evidence type="ECO:0000256" key="5">
    <source>
        <dbReference type="ARBA" id="ARBA00022840"/>
    </source>
</evidence>
<reference evidence="10 14" key="1">
    <citation type="submission" date="2018-08" db="EMBL/GenBank/DDBJ databases">
        <title>Draft genome of Streptococcus sp .nov. Z2.</title>
        <authorList>
            <person name="Tian Z."/>
        </authorList>
    </citation>
    <scope>NUCLEOTIDE SEQUENCE [LARGE SCALE GENOMIC DNA]</scope>
    <source>
        <strain evidence="10 14">Z2</strain>
    </source>
</reference>
<feature type="domain" description="DNA2/NAM7 helicase-like C-terminal" evidence="8">
    <location>
        <begin position="847"/>
        <end position="983"/>
    </location>
</feature>
<dbReference type="GO" id="GO:0043139">
    <property type="term" value="F:5'-3' DNA helicase activity"/>
    <property type="evidence" value="ECO:0007669"/>
    <property type="project" value="TreeGrafter"/>
</dbReference>
<dbReference type="Pfam" id="PF13086">
    <property type="entry name" value="AAA_11"/>
    <property type="match status" value="2"/>
</dbReference>
<dbReference type="GO" id="GO:0005524">
    <property type="term" value="F:ATP binding"/>
    <property type="evidence" value="ECO:0007669"/>
    <property type="project" value="UniProtKB-KW"/>
</dbReference>
<dbReference type="AlphaFoldDB" id="A0A372KMD3"/>
<dbReference type="InterPro" id="IPR041679">
    <property type="entry name" value="DNA2/NAM7-like_C"/>
</dbReference>
<feature type="domain" description="DNA2/NAM7 helicase helicase" evidence="7">
    <location>
        <begin position="255"/>
        <end position="492"/>
    </location>
</feature>
<dbReference type="PANTHER" id="PTHR43788">
    <property type="entry name" value="DNA2/NAM7 HELICASE FAMILY MEMBER"/>
    <property type="match status" value="1"/>
</dbReference>
<evidence type="ECO:0000313" key="11">
    <source>
        <dbReference type="EMBL" id="RFU53460.1"/>
    </source>
</evidence>
<feature type="coiled-coil region" evidence="6">
    <location>
        <begin position="423"/>
        <end position="495"/>
    </location>
</feature>
<dbReference type="PANTHER" id="PTHR43788:SF8">
    <property type="entry name" value="DNA-BINDING PROTEIN SMUBP-2"/>
    <property type="match status" value="1"/>
</dbReference>
<evidence type="ECO:0000313" key="13">
    <source>
        <dbReference type="Proteomes" id="UP000262901"/>
    </source>
</evidence>
<dbReference type="InterPro" id="IPR050534">
    <property type="entry name" value="Coronavir_polyprotein_1ab"/>
</dbReference>
<evidence type="ECO:0000259" key="7">
    <source>
        <dbReference type="Pfam" id="PF13086"/>
    </source>
</evidence>
<evidence type="ECO:0000256" key="3">
    <source>
        <dbReference type="ARBA" id="ARBA00022801"/>
    </source>
</evidence>
<dbReference type="Pfam" id="PF13087">
    <property type="entry name" value="AAA_12"/>
    <property type="match status" value="1"/>
</dbReference>
<dbReference type="Proteomes" id="UP000246115">
    <property type="component" value="Chromosome"/>
</dbReference>
<name>A0A372KMD3_9STRE</name>
<keyword evidence="14" id="KW-1185">Reference proteome</keyword>
<reference evidence="12" key="3">
    <citation type="submission" date="2018-08" db="EMBL/GenBank/DDBJ databases">
        <title>Streptococcus chenjunshii sp. nov., isolated from stools sample of the Tibetan antelope in the Qinghai-Tibet plateau, China.</title>
        <authorList>
            <person name="Tian Z."/>
        </authorList>
    </citation>
    <scope>NUCLEOTIDE SEQUENCE [LARGE SCALE GENOMIC DNA]</scope>
    <source>
        <strain evidence="12">Z15</strain>
    </source>
</reference>
<evidence type="ECO:0000259" key="8">
    <source>
        <dbReference type="Pfam" id="PF13087"/>
    </source>
</evidence>
<evidence type="ECO:0000313" key="9">
    <source>
        <dbReference type="EMBL" id="AXQ78167.1"/>
    </source>
</evidence>
<reference evidence="11 13" key="2">
    <citation type="submission" date="2018-08" db="EMBL/GenBank/DDBJ databases">
        <title>Draft genome of Streptococcus sp. nov. Z1.</title>
        <authorList>
            <person name="Tian Z."/>
        </authorList>
    </citation>
    <scope>NUCLEOTIDE SEQUENCE [LARGE SCALE GENOMIC DNA]</scope>
    <source>
        <strain evidence="11">Z1</strain>
        <strain evidence="13">Z1(2018)</strain>
    </source>
</reference>
<dbReference type="SUPFAM" id="SSF52540">
    <property type="entry name" value="P-loop containing nucleoside triphosphate hydrolases"/>
    <property type="match status" value="1"/>
</dbReference>
<keyword evidence="2" id="KW-0547">Nucleotide-binding</keyword>
<sequence length="1011" mass="116385">MNNKAKILDAWITVEQLSEGDINRKKKEYRQFLGNQYLQELQEFAVQYQEKLKPKERKYSGLVLYFGIFPFQETLEQLRHQYRLKPTDEELTVSDKFTFALYFDHQFNFIQERFFYTMSGHIRQKGILPDDFRRIEVDLADLIEKQIQDKGFNIAFTMLLQKYGFSSQDCRFSFIKNLANADKLMHSHFFKDLKYAKQVTTPNLERYLQGFSGSTVELDSNKKSSHQVFSDILAPQNYPMGRFPGNKKHPLSMMQQIAVNLSLNDKNDIQSVNGPPGTGKTTLLKDIFADLIVQQANTICHLGEQTLKASVLYSSDKNKVAPLPLSIASKGIVVASSNNGAVQNIVKELPQYKLDEKSDFLEDLIAVDYFNGVANDTKDSMVNWGMLSAEGGNSKNLEQLEFTLHKMLEELNSEEFIPNPKVYQEFKHQYSQLNQKRQNVQAIANEVASLPNLVKKQQALKKELEERSLSYQEQLDRYQNELQILTLEKERLETQLVIRYEEQQKLFQEQLLAQQAVSLLKLQSPPLFWLKKLFFPTQVADYLNELQDISEHLQQLVRESSSVKHTIAILKEKQVANEKQIILLEKQYAQSEASYQEWLKQINKKYHECSEEIVAVQRKVKLSGIKVPDFSLSHEELQKSQFWFDDSYRYEQSQLFIKALAVRKQFLYDNKENVKAGISIWTEQWKYLTKENAQELFQIAWDWVNFTIPIISTTFASFGRMFKNLSVNSIGHLFIDEAGQALPQASVGAIMRSKRIFVVGDPSQIQPVLTLDSQVLGLIARHYSLTERYISPQASTQSLVDATSQYGFTKLNGTWIGIPLWVHRRSKDPMFKISNTISYDGLMVQGKTEEESKGKGGWKDVSGSAIDKYVVEQAKVLKTELVKRQKISPTIFDDIFVITPFKNVAQQLAKELRRIGFTKYNDNKPTNVGTVHTFQGKEAKIVYFVLGADNQSRGAANWFASQANIMNVAATRAKEEFYIIGNKTLYKSLNSSIITDTINILDNYENKDFNN</sequence>